<dbReference type="SMART" id="SM00345">
    <property type="entry name" value="HTH_GNTR"/>
    <property type="match status" value="1"/>
</dbReference>
<keyword evidence="2" id="KW-0663">Pyridoxal phosphate</keyword>
<dbReference type="STRING" id="195105.CN97_18950"/>
<evidence type="ECO:0000256" key="4">
    <source>
        <dbReference type="ARBA" id="ARBA00023125"/>
    </source>
</evidence>
<dbReference type="Pfam" id="PF00392">
    <property type="entry name" value="GntR"/>
    <property type="match status" value="1"/>
</dbReference>
<evidence type="ECO:0000256" key="1">
    <source>
        <dbReference type="ARBA" id="ARBA00005384"/>
    </source>
</evidence>
<dbReference type="RefSeq" id="WP_035712024.1">
    <property type="nucleotide sequence ID" value="NZ_CAMIFG010000056.1"/>
</dbReference>
<dbReference type="eggNOG" id="COG1167">
    <property type="taxonomic scope" value="Bacteria"/>
</dbReference>
<sequence length="462" mass="50592">MTIWRPDPAALHRPAYLSLAEQYARAIRDGHLAAGARLPPHRKLADEMGLSVQTVSRAYEELIRRGLVAGEVGRGSFVLPADAENAPPYLSERLGGLIDLSILKPVTTQMHVETFRKGLHWVAENLTAPAALSFRPNSVLPQHRQVAAKWLRHTGIDVAAENIILTDGATSAITTAVMSAVPAGATLAAASLTHHLLMPLCKYLGIHLEGLPVDDEGIVPEALDHVARKGNLHALYMQPSAVNPMAIVSGTERRIELAEICRRHDILIIENDILNTMIEDRPPPLAVLAPERVLHVNGFTKTTLPGLRVAWLVTPPRIALAAANRHLVTNWMATPAMVELLSHWINDGTVARLVSWQRDALRERHQIVRESLGAATFRAHPQSLHVWLELPPGRNEEDFVAQARQRGVAIASGRAFRLDDRNRRDAVRIALGSTSADDLRRGLSFVSETLEGAVETPLPLIG</sequence>
<keyword evidence="4" id="KW-0238">DNA-binding</keyword>
<dbReference type="PROSITE" id="PS50949">
    <property type="entry name" value="HTH_GNTR"/>
    <property type="match status" value="1"/>
</dbReference>
<dbReference type="OrthoDB" id="9794015at2"/>
<dbReference type="Pfam" id="PF00155">
    <property type="entry name" value="Aminotran_1_2"/>
    <property type="match status" value="1"/>
</dbReference>
<comment type="caution">
    <text evidence="6">The sequence shown here is derived from an EMBL/GenBank/DDBJ whole genome shotgun (WGS) entry which is preliminary data.</text>
</comment>
<evidence type="ECO:0000256" key="3">
    <source>
        <dbReference type="ARBA" id="ARBA00023015"/>
    </source>
</evidence>
<keyword evidence="3" id="KW-0805">Transcription regulation</keyword>
<dbReference type="SUPFAM" id="SSF53383">
    <property type="entry name" value="PLP-dependent transferases"/>
    <property type="match status" value="1"/>
</dbReference>
<dbReference type="Proteomes" id="UP000028826">
    <property type="component" value="Unassembled WGS sequence"/>
</dbReference>
<keyword evidence="7" id="KW-1185">Reference proteome</keyword>
<dbReference type="InterPro" id="IPR015424">
    <property type="entry name" value="PyrdxlP-dep_Trfase"/>
</dbReference>
<dbReference type="AlphaFoldDB" id="A0A086Y255"/>
<dbReference type="CDD" id="cd07377">
    <property type="entry name" value="WHTH_GntR"/>
    <property type="match status" value="1"/>
</dbReference>
<dbReference type="GO" id="GO:0030170">
    <property type="term" value="F:pyridoxal phosphate binding"/>
    <property type="evidence" value="ECO:0007669"/>
    <property type="project" value="InterPro"/>
</dbReference>
<organism evidence="6 7">
    <name type="scientific">Haematobacter massiliensis</name>
    <dbReference type="NCBI Taxonomy" id="195105"/>
    <lineage>
        <taxon>Bacteria</taxon>
        <taxon>Pseudomonadati</taxon>
        <taxon>Pseudomonadota</taxon>
        <taxon>Alphaproteobacteria</taxon>
        <taxon>Rhodobacterales</taxon>
        <taxon>Paracoccaceae</taxon>
        <taxon>Haematobacter</taxon>
    </lineage>
</organism>
<dbReference type="PANTHER" id="PTHR46577">
    <property type="entry name" value="HTH-TYPE TRANSCRIPTIONAL REGULATORY PROTEIN GABR"/>
    <property type="match status" value="1"/>
</dbReference>
<reference evidence="6 7" key="1">
    <citation type="submission" date="2014-03" db="EMBL/GenBank/DDBJ databases">
        <title>Genome of Haematobacter massiliensis CCUG 47968.</title>
        <authorList>
            <person name="Wang D."/>
            <person name="Wang G."/>
        </authorList>
    </citation>
    <scope>NUCLEOTIDE SEQUENCE [LARGE SCALE GENOMIC DNA]</scope>
    <source>
        <strain evidence="6 7">CCUG 47968</strain>
    </source>
</reference>
<proteinExistence type="inferred from homology"/>
<evidence type="ECO:0000313" key="7">
    <source>
        <dbReference type="Proteomes" id="UP000028826"/>
    </source>
</evidence>
<dbReference type="InterPro" id="IPR015421">
    <property type="entry name" value="PyrdxlP-dep_Trfase_major"/>
</dbReference>
<dbReference type="Gene3D" id="3.40.640.10">
    <property type="entry name" value="Type I PLP-dependent aspartate aminotransferase-like (Major domain)"/>
    <property type="match status" value="1"/>
</dbReference>
<dbReference type="InterPro" id="IPR051446">
    <property type="entry name" value="HTH_trans_reg/aminotransferase"/>
</dbReference>
<dbReference type="InterPro" id="IPR036388">
    <property type="entry name" value="WH-like_DNA-bd_sf"/>
</dbReference>
<name>A0A086Y255_9RHOB</name>
<accession>A0A086Y255</accession>
<dbReference type="InterPro" id="IPR036390">
    <property type="entry name" value="WH_DNA-bd_sf"/>
</dbReference>
<comment type="similarity">
    <text evidence="1">In the C-terminal section; belongs to the class-I pyridoxal-phosphate-dependent aminotransferase family.</text>
</comment>
<keyword evidence="5" id="KW-0804">Transcription</keyword>
<evidence type="ECO:0000313" key="6">
    <source>
        <dbReference type="EMBL" id="KFI28355.1"/>
    </source>
</evidence>
<dbReference type="GO" id="GO:0003700">
    <property type="term" value="F:DNA-binding transcription factor activity"/>
    <property type="evidence" value="ECO:0007669"/>
    <property type="project" value="InterPro"/>
</dbReference>
<dbReference type="EMBL" id="JGYG01000008">
    <property type="protein sequence ID" value="KFI28355.1"/>
    <property type="molecule type" value="Genomic_DNA"/>
</dbReference>
<dbReference type="Gene3D" id="1.10.10.10">
    <property type="entry name" value="Winged helix-like DNA-binding domain superfamily/Winged helix DNA-binding domain"/>
    <property type="match status" value="1"/>
</dbReference>
<gene>
    <name evidence="6" type="ORF">CN97_18950</name>
</gene>
<dbReference type="InterPro" id="IPR004839">
    <property type="entry name" value="Aminotransferase_I/II_large"/>
</dbReference>
<dbReference type="PANTHER" id="PTHR46577:SF1">
    <property type="entry name" value="HTH-TYPE TRANSCRIPTIONAL REGULATORY PROTEIN GABR"/>
    <property type="match status" value="1"/>
</dbReference>
<dbReference type="CDD" id="cd00609">
    <property type="entry name" value="AAT_like"/>
    <property type="match status" value="1"/>
</dbReference>
<evidence type="ECO:0000256" key="2">
    <source>
        <dbReference type="ARBA" id="ARBA00022898"/>
    </source>
</evidence>
<dbReference type="GO" id="GO:0003677">
    <property type="term" value="F:DNA binding"/>
    <property type="evidence" value="ECO:0007669"/>
    <property type="project" value="UniProtKB-KW"/>
</dbReference>
<evidence type="ECO:0000256" key="5">
    <source>
        <dbReference type="ARBA" id="ARBA00023163"/>
    </source>
</evidence>
<dbReference type="SUPFAM" id="SSF46785">
    <property type="entry name" value="Winged helix' DNA-binding domain"/>
    <property type="match status" value="1"/>
</dbReference>
<protein>
    <submittedName>
        <fullName evidence="6">GntR family transcriptional regulator</fullName>
    </submittedName>
</protein>
<dbReference type="InterPro" id="IPR000524">
    <property type="entry name" value="Tscrpt_reg_HTH_GntR"/>
</dbReference>